<keyword evidence="1" id="KW-1133">Transmembrane helix</keyword>
<feature type="signal peptide" evidence="2">
    <location>
        <begin position="1"/>
        <end position="17"/>
    </location>
</feature>
<evidence type="ECO:0000313" key="3">
    <source>
        <dbReference type="EMBL" id="KAE8418705.1"/>
    </source>
</evidence>
<keyword evidence="1" id="KW-0472">Membrane</keyword>
<dbReference type="Proteomes" id="UP000325395">
    <property type="component" value="Unassembled WGS sequence"/>
</dbReference>
<keyword evidence="2" id="KW-0732">Signal</keyword>
<evidence type="ECO:0000256" key="1">
    <source>
        <dbReference type="SAM" id="Phobius"/>
    </source>
</evidence>
<feature type="chain" id="PRO_5047165640" evidence="2">
    <location>
        <begin position="18"/>
        <end position="94"/>
    </location>
</feature>
<evidence type="ECO:0000313" key="4">
    <source>
        <dbReference type="Proteomes" id="UP000325395"/>
    </source>
</evidence>
<name>A0ABQ6WNL0_9EURO</name>
<proteinExistence type="predicted"/>
<protein>
    <submittedName>
        <fullName evidence="3">Uncharacterized protein</fullName>
    </submittedName>
</protein>
<dbReference type="EMBL" id="ML735724">
    <property type="protein sequence ID" value="KAE8418705.1"/>
    <property type="molecule type" value="Genomic_DNA"/>
</dbReference>
<keyword evidence="1" id="KW-0812">Transmembrane</keyword>
<gene>
    <name evidence="3" type="ORF">BDV36DRAFT_152001</name>
</gene>
<feature type="transmembrane region" description="Helical" evidence="1">
    <location>
        <begin position="6"/>
        <end position="26"/>
    </location>
</feature>
<evidence type="ECO:0000256" key="2">
    <source>
        <dbReference type="SAM" id="SignalP"/>
    </source>
</evidence>
<reference evidence="3 4" key="1">
    <citation type="submission" date="2019-04" db="EMBL/GenBank/DDBJ databases">
        <authorList>
            <consortium name="DOE Joint Genome Institute"/>
            <person name="Mondo S."/>
            <person name="Kjaerbolling I."/>
            <person name="Vesth T."/>
            <person name="Frisvad J.C."/>
            <person name="Nybo J.L."/>
            <person name="Theobald S."/>
            <person name="Kildgaard S."/>
            <person name="Isbrandt T."/>
            <person name="Kuo A."/>
            <person name="Sato A."/>
            <person name="Lyhne E.K."/>
            <person name="Kogle M.E."/>
            <person name="Wiebenga A."/>
            <person name="Kun R.S."/>
            <person name="Lubbers R.J."/>
            <person name="Makela M.R."/>
            <person name="Barry K."/>
            <person name="Chovatia M."/>
            <person name="Clum A."/>
            <person name="Daum C."/>
            <person name="Haridas S."/>
            <person name="He G."/>
            <person name="LaButti K."/>
            <person name="Lipzen A."/>
            <person name="Riley R."/>
            <person name="Salamov A."/>
            <person name="Simmons B.A."/>
            <person name="Magnuson J.K."/>
            <person name="Henrissat B."/>
            <person name="Mortensen U.H."/>
            <person name="Larsen T.O."/>
            <person name="Devries R.P."/>
            <person name="Grigoriev I.V."/>
            <person name="Machida M."/>
            <person name="Baker S.E."/>
            <person name="Andersen M.R."/>
            <person name="Cantor M.N."/>
            <person name="Hua S.X."/>
        </authorList>
    </citation>
    <scope>NUCLEOTIDE SEQUENCE [LARGE SCALE GENOMIC DNA]</scope>
    <source>
        <strain evidence="3 4">CBS 117616</strain>
    </source>
</reference>
<organism evidence="3 4">
    <name type="scientific">Aspergillus pseudocaelatus</name>
    <dbReference type="NCBI Taxonomy" id="1825620"/>
    <lineage>
        <taxon>Eukaryota</taxon>
        <taxon>Fungi</taxon>
        <taxon>Dikarya</taxon>
        <taxon>Ascomycota</taxon>
        <taxon>Pezizomycotina</taxon>
        <taxon>Eurotiomycetes</taxon>
        <taxon>Eurotiomycetidae</taxon>
        <taxon>Eurotiales</taxon>
        <taxon>Aspergillaceae</taxon>
        <taxon>Aspergillus</taxon>
        <taxon>Aspergillus subgen. Circumdati</taxon>
    </lineage>
</organism>
<accession>A0ABQ6WNL0</accession>
<sequence length="94" mass="10474">MLIRTSFSIATLSIVISVHVGTVLIGTTDLPAHDFRNCISDHYPVQFRELDDCWSGRELSRFTQNLDISGLKKHVCISMLFSPSILYGTPTTMG</sequence>
<keyword evidence="4" id="KW-1185">Reference proteome</keyword>